<feature type="site" description="Could be important to modulate the pK values of the two catalytic cysteine residues" evidence="8">
    <location>
        <position position="148"/>
    </location>
</feature>
<dbReference type="EMBL" id="DRMH01000047">
    <property type="protein sequence ID" value="HFC97605.1"/>
    <property type="molecule type" value="Genomic_DNA"/>
</dbReference>
<comment type="similarity">
    <text evidence="2 8">Belongs to the diaminopimelate epimerase family.</text>
</comment>
<dbReference type="GO" id="GO:0005829">
    <property type="term" value="C:cytosol"/>
    <property type="evidence" value="ECO:0007669"/>
    <property type="project" value="TreeGrafter"/>
</dbReference>
<feature type="binding site" evidence="8">
    <location>
        <position position="180"/>
    </location>
    <ligand>
        <name>substrate</name>
    </ligand>
</feature>
<dbReference type="PROSITE" id="PS01326">
    <property type="entry name" value="DAP_EPIMERASE"/>
    <property type="match status" value="1"/>
</dbReference>
<keyword evidence="5 8" id="KW-0457">Lysine biosynthesis</keyword>
<feature type="binding site" evidence="8">
    <location>
        <position position="66"/>
    </location>
    <ligand>
        <name>substrate</name>
    </ligand>
</feature>
<comment type="caution">
    <text evidence="8">Lacks conserved residue(s) required for the propagation of feature annotation.</text>
</comment>
<dbReference type="SUPFAM" id="SSF54506">
    <property type="entry name" value="Diaminopimelate epimerase-like"/>
    <property type="match status" value="2"/>
</dbReference>
<evidence type="ECO:0000256" key="1">
    <source>
        <dbReference type="ARBA" id="ARBA00005196"/>
    </source>
</evidence>
<evidence type="ECO:0000256" key="7">
    <source>
        <dbReference type="ARBA" id="ARBA00051712"/>
    </source>
</evidence>
<accession>A0A7C3H486</accession>
<dbReference type="InterPro" id="IPR018510">
    <property type="entry name" value="DAP_epimerase_AS"/>
</dbReference>
<evidence type="ECO:0000256" key="5">
    <source>
        <dbReference type="ARBA" id="ARBA00023154"/>
    </source>
</evidence>
<dbReference type="PANTHER" id="PTHR31689:SF0">
    <property type="entry name" value="DIAMINOPIMELATE EPIMERASE"/>
    <property type="match status" value="1"/>
</dbReference>
<dbReference type="UniPathway" id="UPA00034">
    <property type="reaction ID" value="UER00025"/>
</dbReference>
<comment type="subunit">
    <text evidence="8">Homodimer.</text>
</comment>
<dbReference type="HAMAP" id="MF_00197">
    <property type="entry name" value="DAP_epimerase"/>
    <property type="match status" value="1"/>
</dbReference>
<evidence type="ECO:0000256" key="6">
    <source>
        <dbReference type="ARBA" id="ARBA00023235"/>
    </source>
</evidence>
<keyword evidence="4 8" id="KW-0028">Amino-acid biosynthesis</keyword>
<dbReference type="EC" id="5.1.1.7" evidence="3 8"/>
<comment type="function">
    <text evidence="8">Catalyzes the stereoinversion of LL-2,6-diaminopimelate (L,L-DAP) to meso-diaminopimelate (meso-DAP), a precursor of L-lysine and an essential component of the bacterial peptidoglycan.</text>
</comment>
<evidence type="ECO:0000256" key="2">
    <source>
        <dbReference type="ARBA" id="ARBA00010219"/>
    </source>
</evidence>
<evidence type="ECO:0000256" key="9">
    <source>
        <dbReference type="PROSITE-ProRule" id="PRU10125"/>
    </source>
</evidence>
<dbReference type="Pfam" id="PF01678">
    <property type="entry name" value="DAP_epimerase"/>
    <property type="match status" value="2"/>
</dbReference>
<comment type="pathway">
    <text evidence="1 8">Amino-acid biosynthesis; L-lysine biosynthesis via DAP pathway; DL-2,6-diaminopimelate from LL-2,6-diaminopimelate: step 1/1.</text>
</comment>
<gene>
    <name evidence="8" type="primary">dapF</name>
    <name evidence="10" type="ORF">ENJ40_03980</name>
</gene>
<name>A0A7C3H486_9BACT</name>
<proteinExistence type="inferred from homology"/>
<dbReference type="NCBIfam" id="TIGR00652">
    <property type="entry name" value="DapF"/>
    <property type="match status" value="1"/>
</dbReference>
<evidence type="ECO:0000313" key="10">
    <source>
        <dbReference type="EMBL" id="HFC97605.1"/>
    </source>
</evidence>
<feature type="binding site" evidence="8">
    <location>
        <position position="11"/>
    </location>
    <ligand>
        <name>substrate</name>
    </ligand>
</feature>
<protein>
    <recommendedName>
        <fullName evidence="3 8">Diaminopimelate epimerase</fullName>
        <shortName evidence="8">DAP epimerase</shortName>
        <ecNumber evidence="3 8">5.1.1.7</ecNumber>
    </recommendedName>
    <alternativeName>
        <fullName evidence="8">PLP-independent amino acid racemase</fullName>
    </alternativeName>
</protein>
<dbReference type="PANTHER" id="PTHR31689">
    <property type="entry name" value="DIAMINOPIMELATE EPIMERASE, CHLOROPLASTIC"/>
    <property type="match status" value="1"/>
</dbReference>
<sequence length="274" mass="29874">MFFVKMQASGNDFILIKNFEGRISPSEGPELARRLCRRRVSVGADGLILIEPPKNPRNAFSWRFFNADGSEAEMCGNGGRCAARFAVEEGISGPRLTFETLAGEIRAEVKGQRVKVELTPPRDLRLDLDLSLSGETLRVHFVNTGVPHAVVLVEDLEGVAVEELGRRIRFHESFAPAGANVNFVKVLPGGGLSVRTYERGVEGETLACGTGASAAAYVAVKLGLVSAPVSVRTRGGEVLRVYLEDERIFLEGETRRIYRAFLHPEALSDEKSGC</sequence>
<feature type="active site" evidence="9">
    <location>
        <position position="75"/>
    </location>
</feature>
<evidence type="ECO:0000256" key="8">
    <source>
        <dbReference type="HAMAP-Rule" id="MF_00197"/>
    </source>
</evidence>
<dbReference type="GO" id="GO:0008837">
    <property type="term" value="F:diaminopimelate epimerase activity"/>
    <property type="evidence" value="ECO:0007669"/>
    <property type="project" value="UniProtKB-UniRule"/>
</dbReference>
<reference evidence="10" key="1">
    <citation type="journal article" date="2020" name="mSystems">
        <title>Genome- and Community-Level Interaction Insights into Carbon Utilization and Element Cycling Functions of Hydrothermarchaeota in Hydrothermal Sediment.</title>
        <authorList>
            <person name="Zhou Z."/>
            <person name="Liu Y."/>
            <person name="Xu W."/>
            <person name="Pan J."/>
            <person name="Luo Z.H."/>
            <person name="Li M."/>
        </authorList>
    </citation>
    <scope>NUCLEOTIDE SEQUENCE [LARGE SCALE GENOMIC DNA]</scope>
    <source>
        <strain evidence="10">HyVt-483</strain>
    </source>
</reference>
<feature type="binding site" evidence="8">
    <location>
        <begin position="198"/>
        <end position="199"/>
    </location>
    <ligand>
        <name>substrate</name>
    </ligand>
</feature>
<feature type="site" description="Could be important to modulate the pK values of the two catalytic cysteine residues" evidence="8">
    <location>
        <position position="198"/>
    </location>
</feature>
<comment type="caution">
    <text evidence="10">The sequence shown here is derived from an EMBL/GenBank/DDBJ whole genome shotgun (WGS) entry which is preliminary data.</text>
</comment>
<evidence type="ECO:0000256" key="3">
    <source>
        <dbReference type="ARBA" id="ARBA00013080"/>
    </source>
</evidence>
<dbReference type="Proteomes" id="UP000886043">
    <property type="component" value="Unassembled WGS sequence"/>
</dbReference>
<comment type="catalytic activity">
    <reaction evidence="7 8">
        <text>(2S,6S)-2,6-diaminopimelate = meso-2,6-diaminopimelate</text>
        <dbReference type="Rhea" id="RHEA:15393"/>
        <dbReference type="ChEBI" id="CHEBI:57609"/>
        <dbReference type="ChEBI" id="CHEBI:57791"/>
        <dbReference type="EC" id="5.1.1.7"/>
    </reaction>
</comment>
<feature type="binding site" evidence="8">
    <location>
        <begin position="76"/>
        <end position="77"/>
    </location>
    <ligand>
        <name>substrate</name>
    </ligand>
</feature>
<evidence type="ECO:0000256" key="4">
    <source>
        <dbReference type="ARBA" id="ARBA00022605"/>
    </source>
</evidence>
<feature type="active site" description="Proton acceptor" evidence="8">
    <location>
        <position position="208"/>
    </location>
</feature>
<comment type="subcellular location">
    <subcellularLocation>
        <location evidence="8">Cytoplasm</location>
    </subcellularLocation>
</comment>
<organism evidence="10">
    <name type="scientific">Thermosulfurimonas dismutans</name>
    <dbReference type="NCBI Taxonomy" id="999894"/>
    <lineage>
        <taxon>Bacteria</taxon>
        <taxon>Pseudomonadati</taxon>
        <taxon>Thermodesulfobacteriota</taxon>
        <taxon>Thermodesulfobacteria</taxon>
        <taxon>Thermodesulfobacteriales</taxon>
        <taxon>Thermodesulfobacteriaceae</taxon>
        <taxon>Thermosulfurimonas</taxon>
    </lineage>
</organism>
<feature type="active site" description="Proton donor" evidence="8">
    <location>
        <position position="75"/>
    </location>
</feature>
<dbReference type="AlphaFoldDB" id="A0A7C3H486"/>
<dbReference type="Gene3D" id="3.10.310.10">
    <property type="entry name" value="Diaminopimelate Epimerase, Chain A, domain 1"/>
    <property type="match status" value="2"/>
</dbReference>
<dbReference type="InterPro" id="IPR001653">
    <property type="entry name" value="DAP_epimerase_DapF"/>
</dbReference>
<dbReference type="GO" id="GO:0009089">
    <property type="term" value="P:lysine biosynthetic process via diaminopimelate"/>
    <property type="evidence" value="ECO:0007669"/>
    <property type="project" value="UniProtKB-UniRule"/>
</dbReference>
<keyword evidence="6 8" id="KW-0413">Isomerase</keyword>
<feature type="binding site" evidence="8">
    <location>
        <begin position="209"/>
        <end position="210"/>
    </location>
    <ligand>
        <name>substrate</name>
    </ligand>
</feature>
<keyword evidence="8" id="KW-0963">Cytoplasm</keyword>